<keyword evidence="8" id="KW-1185">Reference proteome</keyword>
<evidence type="ECO:0000313" key="7">
    <source>
        <dbReference type="Ensembl" id="ENSTRUP00000055113.2"/>
    </source>
</evidence>
<dbReference type="InterPro" id="IPR003591">
    <property type="entry name" value="Leu-rich_rpt_typical-subtyp"/>
</dbReference>
<dbReference type="STRING" id="31033.ENSTRUP00000055113"/>
<dbReference type="GO" id="GO:0005886">
    <property type="term" value="C:plasma membrane"/>
    <property type="evidence" value="ECO:0007669"/>
    <property type="project" value="TreeGrafter"/>
</dbReference>
<dbReference type="RefSeq" id="XP_029704286.1">
    <property type="nucleotide sequence ID" value="XM_029848426.1"/>
</dbReference>
<evidence type="ECO:0000256" key="3">
    <source>
        <dbReference type="ARBA" id="ARBA00022737"/>
    </source>
</evidence>
<dbReference type="AlphaFoldDB" id="A0A3B5KGE8"/>
<keyword evidence="3" id="KW-0677">Repeat</keyword>
<protein>
    <submittedName>
        <fullName evidence="7">Trophoblast glycoprotein-like</fullName>
    </submittedName>
</protein>
<keyword evidence="4" id="KW-0472">Membrane</keyword>
<dbReference type="Proteomes" id="UP000005226">
    <property type="component" value="Chromosome 15"/>
</dbReference>
<dbReference type="PRINTS" id="PR00019">
    <property type="entry name" value="LEURICHRPT"/>
</dbReference>
<dbReference type="InterPro" id="IPR001611">
    <property type="entry name" value="Leu-rich_rpt"/>
</dbReference>
<feature type="transmembrane region" description="Helical" evidence="4">
    <location>
        <begin position="290"/>
        <end position="310"/>
    </location>
</feature>
<evidence type="ECO:0000256" key="1">
    <source>
        <dbReference type="ARBA" id="ARBA00022614"/>
    </source>
</evidence>
<dbReference type="InterPro" id="IPR032675">
    <property type="entry name" value="LRR_dom_sf"/>
</dbReference>
<dbReference type="PANTHER" id="PTHR24364">
    <property type="entry name" value="LP06937P"/>
    <property type="match status" value="1"/>
</dbReference>
<keyword evidence="2 5" id="KW-0732">Signal</keyword>
<dbReference type="GeneID" id="101073080"/>
<dbReference type="InterPro" id="IPR052286">
    <property type="entry name" value="Wnt_signaling_inhibitor"/>
</dbReference>
<name>A0A3B5KGE8_TAKRU</name>
<evidence type="ECO:0000256" key="4">
    <source>
        <dbReference type="SAM" id="Phobius"/>
    </source>
</evidence>
<dbReference type="Ensembl" id="ENSTRUT00000001239.3">
    <property type="protein sequence ID" value="ENSTRUP00000055113.2"/>
    <property type="gene ID" value="ENSTRUG00000000519.3"/>
</dbReference>
<keyword evidence="4" id="KW-1133">Transmembrane helix</keyword>
<dbReference type="Gene3D" id="3.80.10.10">
    <property type="entry name" value="Ribonuclease Inhibitor"/>
    <property type="match status" value="1"/>
</dbReference>
<feature type="chain" id="PRO_5025619500" evidence="5">
    <location>
        <begin position="35"/>
        <end position="350"/>
    </location>
</feature>
<reference evidence="7" key="2">
    <citation type="submission" date="2025-08" db="UniProtKB">
        <authorList>
            <consortium name="Ensembl"/>
        </authorList>
    </citation>
    <scope>IDENTIFICATION</scope>
</reference>
<sequence>MRLFRLSKSLFPSWIPRCLCCVALLWSLLPPVRTDDACPSSCICARDSGTVTCQDGEDTEAPGDIPEWTSTLTVTGRNISTLQRGAFVDNGTKLDMATLSLSDNGMQVIEPYAFLGLPGLRVLDLSHNQLSSISARAFHGLPELRSLYLNDTVSPAAVTQLSIALNTQSLRNLRRLELAGNRLKSVLLMRFDIYNLHTLVLVNNSIQSIGWENVTNLYQQRNLQVYLSFNPFRCTCDLEVFYYWLKNSSQCPDVGQLLCSDPETKKGLPLEMLRPADVDCMNENLETVSYVFLGIVLALIGVVFLMVLYLNRGGIKRWLNNIREACRDHMEVYHYRYEQDSDPRLANVAV</sequence>
<dbReference type="InterPro" id="IPR000483">
    <property type="entry name" value="Cys-rich_flank_reg_C"/>
</dbReference>
<evidence type="ECO:0000256" key="2">
    <source>
        <dbReference type="ARBA" id="ARBA00022729"/>
    </source>
</evidence>
<reference evidence="7" key="3">
    <citation type="submission" date="2025-09" db="UniProtKB">
        <authorList>
            <consortium name="Ensembl"/>
        </authorList>
    </citation>
    <scope>IDENTIFICATION</scope>
</reference>
<dbReference type="PROSITE" id="PS51450">
    <property type="entry name" value="LRR"/>
    <property type="match status" value="1"/>
</dbReference>
<dbReference type="SUPFAM" id="SSF52058">
    <property type="entry name" value="L domain-like"/>
    <property type="match status" value="1"/>
</dbReference>
<keyword evidence="1" id="KW-0433">Leucine-rich repeat</keyword>
<evidence type="ECO:0000259" key="6">
    <source>
        <dbReference type="SMART" id="SM00082"/>
    </source>
</evidence>
<dbReference type="OMA" id="QCYCFGS"/>
<dbReference type="Pfam" id="PF13855">
    <property type="entry name" value="LRR_8"/>
    <property type="match status" value="1"/>
</dbReference>
<dbReference type="SMART" id="SM00082">
    <property type="entry name" value="LRRCT"/>
    <property type="match status" value="1"/>
</dbReference>
<feature type="domain" description="LRRCT" evidence="6">
    <location>
        <begin position="230"/>
        <end position="281"/>
    </location>
</feature>
<dbReference type="OrthoDB" id="1574204at2759"/>
<dbReference type="GeneTree" id="ENSGT00940000154868"/>
<dbReference type="GO" id="GO:0090090">
    <property type="term" value="P:negative regulation of canonical Wnt signaling pathway"/>
    <property type="evidence" value="ECO:0007669"/>
    <property type="project" value="TreeGrafter"/>
</dbReference>
<evidence type="ECO:0000256" key="5">
    <source>
        <dbReference type="SAM" id="SignalP"/>
    </source>
</evidence>
<feature type="signal peptide" evidence="5">
    <location>
        <begin position="1"/>
        <end position="34"/>
    </location>
</feature>
<organism evidence="7 8">
    <name type="scientific">Takifugu rubripes</name>
    <name type="common">Japanese pufferfish</name>
    <name type="synonym">Fugu rubripes</name>
    <dbReference type="NCBI Taxonomy" id="31033"/>
    <lineage>
        <taxon>Eukaryota</taxon>
        <taxon>Metazoa</taxon>
        <taxon>Chordata</taxon>
        <taxon>Craniata</taxon>
        <taxon>Vertebrata</taxon>
        <taxon>Euteleostomi</taxon>
        <taxon>Actinopterygii</taxon>
        <taxon>Neopterygii</taxon>
        <taxon>Teleostei</taxon>
        <taxon>Neoteleostei</taxon>
        <taxon>Acanthomorphata</taxon>
        <taxon>Eupercaria</taxon>
        <taxon>Tetraodontiformes</taxon>
        <taxon>Tetradontoidea</taxon>
        <taxon>Tetraodontidae</taxon>
        <taxon>Takifugu</taxon>
    </lineage>
</organism>
<evidence type="ECO:0000313" key="8">
    <source>
        <dbReference type="Proteomes" id="UP000005226"/>
    </source>
</evidence>
<keyword evidence="4" id="KW-0812">Transmembrane</keyword>
<proteinExistence type="predicted"/>
<dbReference type="SMART" id="SM00369">
    <property type="entry name" value="LRR_TYP"/>
    <property type="match status" value="2"/>
</dbReference>
<accession>A0A3B5KGE8</accession>
<gene>
    <name evidence="7" type="primary">tpbgl</name>
</gene>
<reference evidence="7 8" key="1">
    <citation type="journal article" date="2011" name="Genome Biol. Evol.">
        <title>Integration of the genetic map and genome assembly of fugu facilitates insights into distinct features of genome evolution in teleosts and mammals.</title>
        <authorList>
            <person name="Kai W."/>
            <person name="Kikuchi K."/>
            <person name="Tohari S."/>
            <person name="Chew A.K."/>
            <person name="Tay A."/>
            <person name="Fujiwara A."/>
            <person name="Hosoya S."/>
            <person name="Suetake H."/>
            <person name="Naruse K."/>
            <person name="Brenner S."/>
            <person name="Suzuki Y."/>
            <person name="Venkatesh B."/>
        </authorList>
    </citation>
    <scope>NUCLEOTIDE SEQUENCE [LARGE SCALE GENOMIC DNA]</scope>
</reference>
<dbReference type="InParanoid" id="A0A3B5KGE8"/>
<dbReference type="PANTHER" id="PTHR24364:SF16">
    <property type="entry name" value="TROPHOBLAST GLYCOPROTEIN-LIKE"/>
    <property type="match status" value="1"/>
</dbReference>